<dbReference type="PANTHER" id="PTHR10366:SF564">
    <property type="entry name" value="STEROL-4-ALPHA-CARBOXYLATE 3-DEHYDROGENASE, DECARBOXYLATING"/>
    <property type="match status" value="1"/>
</dbReference>
<protein>
    <recommendedName>
        <fullName evidence="3">3-beta hydroxysteroid dehydrogenase/isomerase domain-containing protein</fullName>
    </recommendedName>
</protein>
<evidence type="ECO:0000256" key="2">
    <source>
        <dbReference type="SAM" id="Phobius"/>
    </source>
</evidence>
<keyword evidence="5" id="KW-1185">Reference proteome</keyword>
<keyword evidence="2" id="KW-0472">Membrane</keyword>
<keyword evidence="2" id="KW-1133">Transmembrane helix</keyword>
<gene>
    <name evidence="4" type="ORF">KI387_030490</name>
</gene>
<organism evidence="4 5">
    <name type="scientific">Taxus chinensis</name>
    <name type="common">Chinese yew</name>
    <name type="synonym">Taxus wallichiana var. chinensis</name>
    <dbReference type="NCBI Taxonomy" id="29808"/>
    <lineage>
        <taxon>Eukaryota</taxon>
        <taxon>Viridiplantae</taxon>
        <taxon>Streptophyta</taxon>
        <taxon>Embryophyta</taxon>
        <taxon>Tracheophyta</taxon>
        <taxon>Spermatophyta</taxon>
        <taxon>Pinopsida</taxon>
        <taxon>Pinidae</taxon>
        <taxon>Conifers II</taxon>
        <taxon>Cupressales</taxon>
        <taxon>Taxaceae</taxon>
        <taxon>Taxus</taxon>
    </lineage>
</organism>
<dbReference type="AlphaFoldDB" id="A0AA38FDN3"/>
<name>A0AA38FDN3_TAXCH</name>
<dbReference type="InterPro" id="IPR002225">
    <property type="entry name" value="3Beta_OHSteriod_DH/Estase"/>
</dbReference>
<dbReference type="GO" id="GO:0016616">
    <property type="term" value="F:oxidoreductase activity, acting on the CH-OH group of donors, NAD or NADP as acceptor"/>
    <property type="evidence" value="ECO:0007669"/>
    <property type="project" value="InterPro"/>
</dbReference>
<evidence type="ECO:0000313" key="4">
    <source>
        <dbReference type="EMBL" id="KAH9298808.1"/>
    </source>
</evidence>
<evidence type="ECO:0000259" key="3">
    <source>
        <dbReference type="Pfam" id="PF01073"/>
    </source>
</evidence>
<keyword evidence="1" id="KW-0560">Oxidoreductase</keyword>
<reference evidence="4 5" key="1">
    <citation type="journal article" date="2021" name="Nat. Plants">
        <title>The Taxus genome provides insights into paclitaxel biosynthesis.</title>
        <authorList>
            <person name="Xiong X."/>
            <person name="Gou J."/>
            <person name="Liao Q."/>
            <person name="Li Y."/>
            <person name="Zhou Q."/>
            <person name="Bi G."/>
            <person name="Li C."/>
            <person name="Du R."/>
            <person name="Wang X."/>
            <person name="Sun T."/>
            <person name="Guo L."/>
            <person name="Liang H."/>
            <person name="Lu P."/>
            <person name="Wu Y."/>
            <person name="Zhang Z."/>
            <person name="Ro D.K."/>
            <person name="Shang Y."/>
            <person name="Huang S."/>
            <person name="Yan J."/>
        </authorList>
    </citation>
    <scope>NUCLEOTIDE SEQUENCE [LARGE SCALE GENOMIC DNA]</scope>
    <source>
        <strain evidence="4">Ta-2019</strain>
    </source>
</reference>
<dbReference type="Pfam" id="PF01073">
    <property type="entry name" value="3Beta_HSD"/>
    <property type="match status" value="1"/>
</dbReference>
<dbReference type="EMBL" id="JAHRHJ020000010">
    <property type="protein sequence ID" value="KAH9298808.1"/>
    <property type="molecule type" value="Genomic_DNA"/>
</dbReference>
<feature type="transmembrane region" description="Helical" evidence="2">
    <location>
        <begin position="42"/>
        <end position="62"/>
    </location>
</feature>
<proteinExistence type="predicted"/>
<evidence type="ECO:0000256" key="1">
    <source>
        <dbReference type="ARBA" id="ARBA00023002"/>
    </source>
</evidence>
<sequence>LRNESMNNLRNRCWRIHRLVPCQVAAQQRLHRQRSSPQSRSVLFNLCFSFIFHLLIMRFHYYSEDDKYEHLRALEGDIRLIKAYILDNDSLVTVMRDCDETSCPQEQVMDPVIKGTTNVLDAIPECEVKRLVLTSSMGPVYMDPNRDPHLVVDEERFALLHSNQRMILPCKYYA</sequence>
<dbReference type="Proteomes" id="UP000824469">
    <property type="component" value="Unassembled WGS sequence"/>
</dbReference>
<comment type="caution">
    <text evidence="4">The sequence shown here is derived from an EMBL/GenBank/DDBJ whole genome shotgun (WGS) entry which is preliminary data.</text>
</comment>
<dbReference type="Gene3D" id="3.40.50.720">
    <property type="entry name" value="NAD(P)-binding Rossmann-like Domain"/>
    <property type="match status" value="1"/>
</dbReference>
<accession>A0AA38FDN3</accession>
<dbReference type="SUPFAM" id="SSF51735">
    <property type="entry name" value="NAD(P)-binding Rossmann-fold domains"/>
    <property type="match status" value="1"/>
</dbReference>
<feature type="domain" description="3-beta hydroxysteroid dehydrogenase/isomerase" evidence="3">
    <location>
        <begin position="102"/>
        <end position="154"/>
    </location>
</feature>
<dbReference type="GO" id="GO:0006694">
    <property type="term" value="P:steroid biosynthetic process"/>
    <property type="evidence" value="ECO:0007669"/>
    <property type="project" value="InterPro"/>
</dbReference>
<keyword evidence="2" id="KW-0812">Transmembrane</keyword>
<dbReference type="PANTHER" id="PTHR10366">
    <property type="entry name" value="NAD DEPENDENT EPIMERASE/DEHYDRATASE"/>
    <property type="match status" value="1"/>
</dbReference>
<evidence type="ECO:0000313" key="5">
    <source>
        <dbReference type="Proteomes" id="UP000824469"/>
    </source>
</evidence>
<feature type="non-terminal residue" evidence="4">
    <location>
        <position position="174"/>
    </location>
</feature>
<dbReference type="InterPro" id="IPR050425">
    <property type="entry name" value="NAD(P)_dehydrat-like"/>
</dbReference>
<dbReference type="InterPro" id="IPR036291">
    <property type="entry name" value="NAD(P)-bd_dom_sf"/>
</dbReference>